<name>A0ABV7KXG6_9PROT</name>
<sequence>MPARRSHAVGIAGDAARIADSSKGFGSSIDGLSGEVDRSSTTLGQARDRVNRLIDSAERLTALCARSGGDSVDRPYIEKVQQVARAASEALSAAVDRGEISMAELFDRAYRPIAGSDPQQFSAGCLKVTDRLLPPIQEPVLQFAPGIVFCAAVDENGYLPTHNAKFSRKQGADPVWNAANARNRRKFDDRVGLKAGRSREPFLLQTYRRDMGGGNFVLMKDVSAPITVRGRHWGGMRLAYRT</sequence>
<evidence type="ECO:0000313" key="1">
    <source>
        <dbReference type="EMBL" id="MFC3226821.1"/>
    </source>
</evidence>
<dbReference type="EMBL" id="JBHRTR010000016">
    <property type="protein sequence ID" value="MFC3226821.1"/>
    <property type="molecule type" value="Genomic_DNA"/>
</dbReference>
<dbReference type="Proteomes" id="UP001595528">
    <property type="component" value="Unassembled WGS sequence"/>
</dbReference>
<organism evidence="1 2">
    <name type="scientific">Marinibaculum pumilum</name>
    <dbReference type="NCBI Taxonomy" id="1766165"/>
    <lineage>
        <taxon>Bacteria</taxon>
        <taxon>Pseudomonadati</taxon>
        <taxon>Pseudomonadota</taxon>
        <taxon>Alphaproteobacteria</taxon>
        <taxon>Rhodospirillales</taxon>
        <taxon>Rhodospirillaceae</taxon>
        <taxon>Marinibaculum</taxon>
    </lineage>
</organism>
<protein>
    <recommendedName>
        <fullName evidence="3">Chemotaxis protein</fullName>
    </recommendedName>
</protein>
<keyword evidence="2" id="KW-1185">Reference proteome</keyword>
<dbReference type="RefSeq" id="WP_379898956.1">
    <property type="nucleotide sequence ID" value="NZ_JBHRTR010000016.1"/>
</dbReference>
<comment type="caution">
    <text evidence="1">The sequence shown here is derived from an EMBL/GenBank/DDBJ whole genome shotgun (WGS) entry which is preliminary data.</text>
</comment>
<evidence type="ECO:0008006" key="3">
    <source>
        <dbReference type="Google" id="ProtNLM"/>
    </source>
</evidence>
<evidence type="ECO:0000313" key="2">
    <source>
        <dbReference type="Proteomes" id="UP001595528"/>
    </source>
</evidence>
<accession>A0ABV7KXG6</accession>
<proteinExistence type="predicted"/>
<gene>
    <name evidence="1" type="ORF">ACFOGJ_06255</name>
</gene>
<reference evidence="2" key="1">
    <citation type="journal article" date="2019" name="Int. J. Syst. Evol. Microbiol.">
        <title>The Global Catalogue of Microorganisms (GCM) 10K type strain sequencing project: providing services to taxonomists for standard genome sequencing and annotation.</title>
        <authorList>
            <consortium name="The Broad Institute Genomics Platform"/>
            <consortium name="The Broad Institute Genome Sequencing Center for Infectious Disease"/>
            <person name="Wu L."/>
            <person name="Ma J."/>
        </authorList>
    </citation>
    <scope>NUCLEOTIDE SEQUENCE [LARGE SCALE GENOMIC DNA]</scope>
    <source>
        <strain evidence="2">KCTC 42964</strain>
    </source>
</reference>